<evidence type="ECO:0000259" key="1">
    <source>
        <dbReference type="Pfam" id="PF12508"/>
    </source>
</evidence>
<proteinExistence type="predicted"/>
<dbReference type="Proteomes" id="UP000294616">
    <property type="component" value="Unassembled WGS sequence"/>
</dbReference>
<accession>A0A4R1LRF4</accession>
<keyword evidence="3" id="KW-1185">Reference proteome</keyword>
<protein>
    <submittedName>
        <fullName evidence="2">Conjugative transposon TraM protein</fullName>
    </submittedName>
</protein>
<organism evidence="2 3">
    <name type="scientific">Albibacterium bauzanense</name>
    <dbReference type="NCBI Taxonomy" id="653929"/>
    <lineage>
        <taxon>Bacteria</taxon>
        <taxon>Pseudomonadati</taxon>
        <taxon>Bacteroidota</taxon>
        <taxon>Sphingobacteriia</taxon>
        <taxon>Sphingobacteriales</taxon>
        <taxon>Sphingobacteriaceae</taxon>
        <taxon>Albibacterium</taxon>
    </lineage>
</organism>
<gene>
    <name evidence="2" type="ORF">C8N28_2649</name>
</gene>
<comment type="caution">
    <text evidence="2">The sequence shown here is derived from an EMBL/GenBank/DDBJ whole genome shotgun (WGS) entry which is preliminary data.</text>
</comment>
<evidence type="ECO:0000313" key="2">
    <source>
        <dbReference type="EMBL" id="TCK80894.1"/>
    </source>
</evidence>
<dbReference type="EMBL" id="SMGO01000003">
    <property type="protein sequence ID" value="TCK80894.1"/>
    <property type="molecule type" value="Genomic_DNA"/>
</dbReference>
<dbReference type="InterPro" id="IPR055407">
    <property type="entry name" value="TraM_C"/>
</dbReference>
<reference evidence="2 3" key="1">
    <citation type="submission" date="2019-03" db="EMBL/GenBank/DDBJ databases">
        <title>Genomic Encyclopedia of Archaeal and Bacterial Type Strains, Phase II (KMG-II): from individual species to whole genera.</title>
        <authorList>
            <person name="Goeker M."/>
        </authorList>
    </citation>
    <scope>NUCLEOTIDE SEQUENCE [LARGE SCALE GENOMIC DNA]</scope>
    <source>
        <strain evidence="2 3">DSM 22554</strain>
    </source>
</reference>
<evidence type="ECO:0000313" key="3">
    <source>
        <dbReference type="Proteomes" id="UP000294616"/>
    </source>
</evidence>
<name>A0A4R1LRF4_9SPHI</name>
<feature type="domain" description="Conjugative transposon TraM C-terminal" evidence="1">
    <location>
        <begin position="229"/>
        <end position="373"/>
    </location>
</feature>
<dbReference type="Pfam" id="PF12508">
    <property type="entry name" value="Transposon_TraM"/>
    <property type="match status" value="1"/>
</dbReference>
<sequence length="380" mass="42064">MEKQQSAKMLQKRKFLLVLPLLVLPFVTLAFWSLGGGKNGNDASEDVVQSGLNTELPEAKFNTEEKQDKFSIYEASEKDETDANSSADDIFESLSFSNANDEELDINEEQITSKLAKIEEQINSPTLPESEYTRAETSAYESSSNITKDVERLEKLMLSFQAGEEEDKEMEQLNEVLDKILKIQYPDLETKDVPNESVDMQNSVYALGASSDNPAIVNEESDSKKGNTIQATIHEDQDIVSGSVIKLRLLDSIHVNGVLIPRNRFVYGVATIDDERLKINIASLRYQNSILPIALSAYDLDGLEGLYIPGAITRDASKDGVNDAIQSLQVMSLDPSLSAQVAGAGVDAAKGLFRKKVKQVRVKVKAGYQLLLRDKNIKNH</sequence>
<dbReference type="OrthoDB" id="1453786at2"/>
<dbReference type="AlphaFoldDB" id="A0A4R1LRF4"/>